<feature type="compositionally biased region" description="Basic and acidic residues" evidence="1">
    <location>
        <begin position="64"/>
        <end position="87"/>
    </location>
</feature>
<keyword evidence="3" id="KW-1185">Reference proteome</keyword>
<evidence type="ECO:0000256" key="1">
    <source>
        <dbReference type="SAM" id="MobiDB-lite"/>
    </source>
</evidence>
<name>A0A8T0Q675_PANVG</name>
<evidence type="ECO:0000313" key="3">
    <source>
        <dbReference type="Proteomes" id="UP000823388"/>
    </source>
</evidence>
<feature type="region of interest" description="Disordered" evidence="1">
    <location>
        <begin position="1"/>
        <end position="87"/>
    </location>
</feature>
<sequence length="198" mass="21714">MPRCRGGRELRSRRDELSAGQPRRATAPPRRDIGPPRLPPGRRAGLSSPISCSTPLWHAHRRPHPFDRRPAQHPTRSEADPARPEARSRSCCVVDIMVLNTGTPPRLRLGTGCGARCSNGAKPPTEPAPGRLAPRSSATGDQGPGRASRRAAARRRAEPSRCAIAPTHRRGGERRICRLHTACGGKRGGGVREWRRWR</sequence>
<comment type="caution">
    <text evidence="2">The sequence shown here is derived from an EMBL/GenBank/DDBJ whole genome shotgun (WGS) entry which is preliminary data.</text>
</comment>
<dbReference type="Proteomes" id="UP000823388">
    <property type="component" value="Chromosome 7N"/>
</dbReference>
<accession>A0A8T0Q675</accession>
<feature type="region of interest" description="Disordered" evidence="1">
    <location>
        <begin position="120"/>
        <end position="169"/>
    </location>
</feature>
<organism evidence="2 3">
    <name type="scientific">Panicum virgatum</name>
    <name type="common">Blackwell switchgrass</name>
    <dbReference type="NCBI Taxonomy" id="38727"/>
    <lineage>
        <taxon>Eukaryota</taxon>
        <taxon>Viridiplantae</taxon>
        <taxon>Streptophyta</taxon>
        <taxon>Embryophyta</taxon>
        <taxon>Tracheophyta</taxon>
        <taxon>Spermatophyta</taxon>
        <taxon>Magnoliopsida</taxon>
        <taxon>Liliopsida</taxon>
        <taxon>Poales</taxon>
        <taxon>Poaceae</taxon>
        <taxon>PACMAD clade</taxon>
        <taxon>Panicoideae</taxon>
        <taxon>Panicodae</taxon>
        <taxon>Paniceae</taxon>
        <taxon>Panicinae</taxon>
        <taxon>Panicum</taxon>
        <taxon>Panicum sect. Hiantes</taxon>
    </lineage>
</organism>
<protein>
    <submittedName>
        <fullName evidence="2">Uncharacterized protein</fullName>
    </submittedName>
</protein>
<dbReference type="AlphaFoldDB" id="A0A8T0Q675"/>
<reference evidence="2" key="1">
    <citation type="submission" date="2020-05" db="EMBL/GenBank/DDBJ databases">
        <title>WGS assembly of Panicum virgatum.</title>
        <authorList>
            <person name="Lovell J.T."/>
            <person name="Jenkins J."/>
            <person name="Shu S."/>
            <person name="Juenger T.E."/>
            <person name="Schmutz J."/>
        </authorList>
    </citation>
    <scope>NUCLEOTIDE SEQUENCE</scope>
    <source>
        <strain evidence="2">AP13</strain>
    </source>
</reference>
<gene>
    <name evidence="2" type="ORF">PVAP13_7NG186757</name>
</gene>
<proteinExistence type="predicted"/>
<dbReference type="EMBL" id="CM029050">
    <property type="protein sequence ID" value="KAG2566516.1"/>
    <property type="molecule type" value="Genomic_DNA"/>
</dbReference>
<feature type="compositionally biased region" description="Basic and acidic residues" evidence="1">
    <location>
        <begin position="1"/>
        <end position="17"/>
    </location>
</feature>
<evidence type="ECO:0000313" key="2">
    <source>
        <dbReference type="EMBL" id="KAG2566516.1"/>
    </source>
</evidence>